<reference evidence="2" key="1">
    <citation type="journal article" date="2020" name="Nature">
        <title>Giant virus diversity and host interactions through global metagenomics.</title>
        <authorList>
            <person name="Schulz F."/>
            <person name="Roux S."/>
            <person name="Paez-Espino D."/>
            <person name="Jungbluth S."/>
            <person name="Walsh D.A."/>
            <person name="Denef V.J."/>
            <person name="McMahon K.D."/>
            <person name="Konstantinidis K.T."/>
            <person name="Eloe-Fadrosh E.A."/>
            <person name="Kyrpides N.C."/>
            <person name="Woyke T."/>
        </authorList>
    </citation>
    <scope>NUCLEOTIDE SEQUENCE</scope>
    <source>
        <strain evidence="2">GVMAG-M-3300017651-5</strain>
    </source>
</reference>
<protein>
    <submittedName>
        <fullName evidence="2">Uncharacterized protein</fullName>
    </submittedName>
</protein>
<name>A0A6C0BKM1_9ZZZZ</name>
<feature type="region of interest" description="Disordered" evidence="1">
    <location>
        <begin position="292"/>
        <end position="328"/>
    </location>
</feature>
<organism evidence="2">
    <name type="scientific">viral metagenome</name>
    <dbReference type="NCBI Taxonomy" id="1070528"/>
    <lineage>
        <taxon>unclassified sequences</taxon>
        <taxon>metagenomes</taxon>
        <taxon>organismal metagenomes</taxon>
    </lineage>
</organism>
<dbReference type="PANTHER" id="PTHR34755">
    <property type="entry name" value="SERINE/ARGININE REPETITIVE MATRIX PROTEIN 3-RELATED"/>
    <property type="match status" value="1"/>
</dbReference>
<dbReference type="GO" id="GO:0003729">
    <property type="term" value="F:mRNA binding"/>
    <property type="evidence" value="ECO:0007669"/>
    <property type="project" value="TreeGrafter"/>
</dbReference>
<dbReference type="AlphaFoldDB" id="A0A6C0BKM1"/>
<feature type="compositionally biased region" description="Low complexity" evidence="1">
    <location>
        <begin position="345"/>
        <end position="383"/>
    </location>
</feature>
<evidence type="ECO:0000256" key="1">
    <source>
        <dbReference type="SAM" id="MobiDB-lite"/>
    </source>
</evidence>
<dbReference type="PANTHER" id="PTHR34755:SF3">
    <property type="entry name" value="SERINE_ARGININE REPETITIVE MATRIX PROTEIN 2"/>
    <property type="match status" value="1"/>
</dbReference>
<feature type="compositionally biased region" description="Low complexity" evidence="1">
    <location>
        <begin position="302"/>
        <end position="328"/>
    </location>
</feature>
<feature type="region of interest" description="Disordered" evidence="1">
    <location>
        <begin position="344"/>
        <end position="384"/>
    </location>
</feature>
<sequence>MGVSIDKKCRDVCDVVCPITAEDVHKVILQAFDILTDCKACFEEKQKALYCLEKTYRCLIDINYPYTFKYYRDCLIGEFFFFIATVKGGFAVDFVAYKDIDQWVVLNTGSCVRAVNYGGCSKTQYSVSKRRDLVGEVKHKYEIRAAEIERIRKTNDYCYGKGFQVDWRCKPVCEILEPCHGSKHQKDFAILVEVKNWNLCADGKHAKVYIDGKCTHTLHSCDLIYVDTKCLKKGWHTLELRLYDECGKFIGIGCKKKFCYCPPKCKKPKKKSRCNDCHKDYDDANRCGCKPKKCKKPKKCESSSSSSSCSSSSSSSCSSSSSDSCPSSCSSESSIVYNFDKSYECSSSSSSSCSSSSSSSSCSSSSSSSCPSSSSSSCDSSSSDYVLKCKKYVVDKCDKDKKHKYYH</sequence>
<dbReference type="InterPro" id="IPR052109">
    <property type="entry name" value="SRRM_Domain-Containing"/>
</dbReference>
<proteinExistence type="predicted"/>
<dbReference type="EMBL" id="MN739193">
    <property type="protein sequence ID" value="QHS92915.1"/>
    <property type="molecule type" value="Genomic_DNA"/>
</dbReference>
<accession>A0A6C0BKM1</accession>
<evidence type="ECO:0000313" key="2">
    <source>
        <dbReference type="EMBL" id="QHS92915.1"/>
    </source>
</evidence>